<dbReference type="Proteomes" id="UP001597094">
    <property type="component" value="Unassembled WGS sequence"/>
</dbReference>
<feature type="domain" description="IrrE N-terminal-like" evidence="1">
    <location>
        <begin position="31"/>
        <end position="161"/>
    </location>
</feature>
<dbReference type="EMBL" id="JBHTLD010000293">
    <property type="protein sequence ID" value="MFD1188517.1"/>
    <property type="molecule type" value="Genomic_DNA"/>
</dbReference>
<dbReference type="Pfam" id="PF06114">
    <property type="entry name" value="Peptidase_M78"/>
    <property type="match status" value="1"/>
</dbReference>
<dbReference type="Gene3D" id="1.10.10.2910">
    <property type="match status" value="1"/>
</dbReference>
<organism evidence="2 3">
    <name type="scientific">Pontibacter rugosus</name>
    <dbReference type="NCBI Taxonomy" id="1745966"/>
    <lineage>
        <taxon>Bacteria</taxon>
        <taxon>Pseudomonadati</taxon>
        <taxon>Bacteroidota</taxon>
        <taxon>Cytophagia</taxon>
        <taxon>Cytophagales</taxon>
        <taxon>Hymenobacteraceae</taxon>
        <taxon>Pontibacter</taxon>
    </lineage>
</organism>
<gene>
    <name evidence="2" type="ORF">ACFQ2O_20065</name>
</gene>
<evidence type="ECO:0000259" key="1">
    <source>
        <dbReference type="Pfam" id="PF06114"/>
    </source>
</evidence>
<proteinExistence type="predicted"/>
<protein>
    <submittedName>
        <fullName evidence="2">ImmA/IrrE family metallo-endopeptidase</fullName>
    </submittedName>
</protein>
<name>A0ABW3SX35_9BACT</name>
<dbReference type="RefSeq" id="WP_377532252.1">
    <property type="nucleotide sequence ID" value="NZ_JBHTLD010000293.1"/>
</dbReference>
<keyword evidence="3" id="KW-1185">Reference proteome</keyword>
<reference evidence="3" key="1">
    <citation type="journal article" date="2019" name="Int. J. Syst. Evol. Microbiol.">
        <title>The Global Catalogue of Microorganisms (GCM) 10K type strain sequencing project: providing services to taxonomists for standard genome sequencing and annotation.</title>
        <authorList>
            <consortium name="The Broad Institute Genomics Platform"/>
            <consortium name="The Broad Institute Genome Sequencing Center for Infectious Disease"/>
            <person name="Wu L."/>
            <person name="Ma J."/>
        </authorList>
    </citation>
    <scope>NUCLEOTIDE SEQUENCE [LARGE SCALE GENOMIC DNA]</scope>
    <source>
        <strain evidence="3">JCM 31319</strain>
    </source>
</reference>
<comment type="caution">
    <text evidence="2">The sequence shown here is derived from an EMBL/GenBank/DDBJ whole genome shotgun (WGS) entry which is preliminary data.</text>
</comment>
<evidence type="ECO:0000313" key="3">
    <source>
        <dbReference type="Proteomes" id="UP001597094"/>
    </source>
</evidence>
<dbReference type="PANTHER" id="PTHR43236">
    <property type="entry name" value="ANTITOXIN HIGA1"/>
    <property type="match status" value="1"/>
</dbReference>
<accession>A0ABW3SX35</accession>
<dbReference type="InterPro" id="IPR010359">
    <property type="entry name" value="IrrE_HExxH"/>
</dbReference>
<sequence length="167" mass="18953">MSVRIENLATAILKECNVESLPVPLEEIVAKRGIQIQAYDLGEDVSGVLLLDKDKSVIGYNPNESGVRQRFTIAHELGHFELHRTHSELFVDKQPLFRNQDSSTGEFKKEKEANAFAAAILMPKHLVEREVKKLGFINEASVKKLADIFYVSQQAMTIRLTKLNLFW</sequence>
<dbReference type="InterPro" id="IPR052345">
    <property type="entry name" value="Rad_response_metalloprotease"/>
</dbReference>
<dbReference type="PANTHER" id="PTHR43236:SF2">
    <property type="entry name" value="BLL0069 PROTEIN"/>
    <property type="match status" value="1"/>
</dbReference>
<evidence type="ECO:0000313" key="2">
    <source>
        <dbReference type="EMBL" id="MFD1188517.1"/>
    </source>
</evidence>